<evidence type="ECO:0000256" key="1">
    <source>
        <dbReference type="SAM" id="MobiDB-lite"/>
    </source>
</evidence>
<proteinExistence type="predicted"/>
<comment type="caution">
    <text evidence="2">The sequence shown here is derived from an EMBL/GenBank/DDBJ whole genome shotgun (WGS) entry which is preliminary data.</text>
</comment>
<evidence type="ECO:0000313" key="3">
    <source>
        <dbReference type="Proteomes" id="UP001187415"/>
    </source>
</evidence>
<organism evidence="2 3">
    <name type="scientific">Channa striata</name>
    <name type="common">Snakehead murrel</name>
    <name type="synonym">Ophicephalus striatus</name>
    <dbReference type="NCBI Taxonomy" id="64152"/>
    <lineage>
        <taxon>Eukaryota</taxon>
        <taxon>Metazoa</taxon>
        <taxon>Chordata</taxon>
        <taxon>Craniata</taxon>
        <taxon>Vertebrata</taxon>
        <taxon>Euteleostomi</taxon>
        <taxon>Actinopterygii</taxon>
        <taxon>Neopterygii</taxon>
        <taxon>Teleostei</taxon>
        <taxon>Neoteleostei</taxon>
        <taxon>Acanthomorphata</taxon>
        <taxon>Anabantaria</taxon>
        <taxon>Anabantiformes</taxon>
        <taxon>Channoidei</taxon>
        <taxon>Channidae</taxon>
        <taxon>Channa</taxon>
    </lineage>
</organism>
<feature type="region of interest" description="Disordered" evidence="1">
    <location>
        <begin position="186"/>
        <end position="224"/>
    </location>
</feature>
<dbReference type="EMBL" id="JAUPFM010000251">
    <property type="protein sequence ID" value="KAK2810141.1"/>
    <property type="molecule type" value="Genomic_DNA"/>
</dbReference>
<keyword evidence="3" id="KW-1185">Reference proteome</keyword>
<dbReference type="AlphaFoldDB" id="A0AA88IC24"/>
<reference evidence="2" key="1">
    <citation type="submission" date="2023-07" db="EMBL/GenBank/DDBJ databases">
        <title>Chromosome-level Genome Assembly of Striped Snakehead (Channa striata).</title>
        <authorList>
            <person name="Liu H."/>
        </authorList>
    </citation>
    <scope>NUCLEOTIDE SEQUENCE</scope>
    <source>
        <strain evidence="2">Gz</strain>
        <tissue evidence="2">Muscle</tissue>
    </source>
</reference>
<feature type="region of interest" description="Disordered" evidence="1">
    <location>
        <begin position="32"/>
        <end position="90"/>
    </location>
</feature>
<accession>A0AA88IC24</accession>
<evidence type="ECO:0000313" key="2">
    <source>
        <dbReference type="EMBL" id="KAK2810141.1"/>
    </source>
</evidence>
<gene>
    <name evidence="2" type="ORF">Q5P01_000430</name>
</gene>
<feature type="compositionally biased region" description="Basic and acidic residues" evidence="1">
    <location>
        <begin position="10"/>
        <end position="20"/>
    </location>
</feature>
<name>A0AA88IC24_CHASR</name>
<dbReference type="Proteomes" id="UP001187415">
    <property type="component" value="Unassembled WGS sequence"/>
</dbReference>
<sequence length="277" mass="31296">MTSRRTQRCRRQEFHPVAMEQRHGFLEEREFAQHGSSSVCRDTHSSPRPPPRSKGTCERNSRTQGRVPKDSPTTVPMSRHAPCRSAERGVVSRAWPRLRPLVVDTSSQGTRSRWPSPQGRNTFAEHHAAAQSRACCRREPRVPVSGAEIPKRQRPSRFPCISWPGQCSLSENPSIYFPLMSPRRTPMSTGSGRCLTTPGSPDSSSLRHRLDHGPDPGRAHHGRDVHDLETHRGQILSPWRRAAPSPYTGALFAPVKHHRFDQNSYRALFHIRHSSAL</sequence>
<protein>
    <submittedName>
        <fullName evidence="2">Uncharacterized protein</fullName>
    </submittedName>
</protein>
<feature type="compositionally biased region" description="Basic and acidic residues" evidence="1">
    <location>
        <begin position="211"/>
        <end position="224"/>
    </location>
</feature>
<feature type="region of interest" description="Disordered" evidence="1">
    <location>
        <begin position="1"/>
        <end position="20"/>
    </location>
</feature>